<dbReference type="Pfam" id="PF00005">
    <property type="entry name" value="ABC_tran"/>
    <property type="match status" value="1"/>
</dbReference>
<keyword evidence="2" id="KW-0547">Nucleotide-binding</keyword>
<dbReference type="SUPFAM" id="SSF52540">
    <property type="entry name" value="P-loop containing nucleoside triphosphate hydrolases"/>
    <property type="match status" value="1"/>
</dbReference>
<dbReference type="GO" id="GO:0098796">
    <property type="term" value="C:membrane protein complex"/>
    <property type="evidence" value="ECO:0007669"/>
    <property type="project" value="UniProtKB-ARBA"/>
</dbReference>
<name>A0A6M0SB90_9CYAN</name>
<dbReference type="SMART" id="SM00382">
    <property type="entry name" value="AAA"/>
    <property type="match status" value="1"/>
</dbReference>
<sequence>MALESTIVANQLSHYYGAGRLRRQILFDIYLEIQAGEIVIMTGPSGSGKTTLLTLMGGLRTVQEGSLQVLGQEMRGVSHGRLEKIRRQIGFIFQDHNLLSSLNAIKNVEMAAALYPISAKRSKAQAKAALEAVGLGKHLYSRPEQLSGGQKQRVAIARALVNKPQVILADEPTASLDGHTGREVVELMQQLAKQQGCTIILVTHDNRILDIADRIISLEDGRLSISKGEFLLGLSNLTSFILETDINAINNLISPLSASQFSDFLNKLNHELEQVVSSMNLLRDQSFNSKLQITFQAISLKIAQLLQAEQVTFFVVDHSRKILWSKNARGKDDQLISIEIPIDSGIAGYVATTGEILNIEDPYNDARFNPQVDRDTGCLTRNILCLPIVNDKNEVFAVVQALNKIGDSSFDHNDEEHFFELTQSLGFTVKSSILYTQKMYHSMTSSNHTSR</sequence>
<gene>
    <name evidence="5" type="ORF">D0962_23915</name>
</gene>
<dbReference type="SMART" id="SM00065">
    <property type="entry name" value="GAF"/>
    <property type="match status" value="1"/>
</dbReference>
<dbReference type="AlphaFoldDB" id="A0A6M0SB90"/>
<proteinExistence type="predicted"/>
<dbReference type="CDD" id="cd03255">
    <property type="entry name" value="ABC_MJ0796_LolCDE_FtsE"/>
    <property type="match status" value="1"/>
</dbReference>
<feature type="domain" description="ABC transporter" evidence="4">
    <location>
        <begin position="7"/>
        <end position="245"/>
    </location>
</feature>
<organism evidence="5 6">
    <name type="scientific">Adonisia turfae CCMR0082</name>
    <dbReference type="NCBI Taxonomy" id="2304604"/>
    <lineage>
        <taxon>Bacteria</taxon>
        <taxon>Bacillati</taxon>
        <taxon>Cyanobacteriota</taxon>
        <taxon>Adonisia</taxon>
        <taxon>Adonisia turfae</taxon>
    </lineage>
</organism>
<dbReference type="GO" id="GO:0005524">
    <property type="term" value="F:ATP binding"/>
    <property type="evidence" value="ECO:0007669"/>
    <property type="project" value="UniProtKB-KW"/>
</dbReference>
<dbReference type="SUPFAM" id="SSF55781">
    <property type="entry name" value="GAF domain-like"/>
    <property type="match status" value="1"/>
</dbReference>
<dbReference type="InterPro" id="IPR017911">
    <property type="entry name" value="MacB-like_ATP-bd"/>
</dbReference>
<protein>
    <submittedName>
        <fullName evidence="5">ATP-binding cassette domain-containing protein</fullName>
    </submittedName>
</protein>
<dbReference type="InterPro" id="IPR003593">
    <property type="entry name" value="AAA+_ATPase"/>
</dbReference>
<dbReference type="InterPro" id="IPR027417">
    <property type="entry name" value="P-loop_NTPase"/>
</dbReference>
<dbReference type="RefSeq" id="WP_163667127.1">
    <property type="nucleotide sequence ID" value="NZ_QZCE01000002.1"/>
</dbReference>
<keyword evidence="3 5" id="KW-0067">ATP-binding</keyword>
<dbReference type="InterPro" id="IPR017871">
    <property type="entry name" value="ABC_transporter-like_CS"/>
</dbReference>
<accession>A0A6M0SB90</accession>
<evidence type="ECO:0000256" key="1">
    <source>
        <dbReference type="ARBA" id="ARBA00022448"/>
    </source>
</evidence>
<dbReference type="FunFam" id="3.40.50.300:FF:000032">
    <property type="entry name" value="Export ABC transporter ATP-binding protein"/>
    <property type="match status" value="1"/>
</dbReference>
<dbReference type="Pfam" id="PF01590">
    <property type="entry name" value="GAF"/>
    <property type="match status" value="1"/>
</dbReference>
<evidence type="ECO:0000256" key="3">
    <source>
        <dbReference type="ARBA" id="ARBA00022840"/>
    </source>
</evidence>
<dbReference type="InterPro" id="IPR003439">
    <property type="entry name" value="ABC_transporter-like_ATP-bd"/>
</dbReference>
<evidence type="ECO:0000256" key="2">
    <source>
        <dbReference type="ARBA" id="ARBA00022741"/>
    </source>
</evidence>
<dbReference type="PANTHER" id="PTHR24220:SF376">
    <property type="entry name" value="ABC TRANSPORTER"/>
    <property type="match status" value="1"/>
</dbReference>
<dbReference type="GO" id="GO:0005886">
    <property type="term" value="C:plasma membrane"/>
    <property type="evidence" value="ECO:0007669"/>
    <property type="project" value="TreeGrafter"/>
</dbReference>
<dbReference type="PANTHER" id="PTHR24220">
    <property type="entry name" value="IMPORT ATP-BINDING PROTEIN"/>
    <property type="match status" value="1"/>
</dbReference>
<dbReference type="InterPro" id="IPR003018">
    <property type="entry name" value="GAF"/>
</dbReference>
<dbReference type="Gene3D" id="3.40.50.300">
    <property type="entry name" value="P-loop containing nucleotide triphosphate hydrolases"/>
    <property type="match status" value="1"/>
</dbReference>
<dbReference type="GO" id="GO:0016887">
    <property type="term" value="F:ATP hydrolysis activity"/>
    <property type="evidence" value="ECO:0007669"/>
    <property type="project" value="InterPro"/>
</dbReference>
<keyword evidence="1" id="KW-0813">Transport</keyword>
<comment type="caution">
    <text evidence="5">The sequence shown here is derived from an EMBL/GenBank/DDBJ whole genome shotgun (WGS) entry which is preliminary data.</text>
</comment>
<dbReference type="InterPro" id="IPR015854">
    <property type="entry name" value="ABC_transpr_LolD-like"/>
</dbReference>
<dbReference type="PROSITE" id="PS00211">
    <property type="entry name" value="ABC_TRANSPORTER_1"/>
    <property type="match status" value="1"/>
</dbReference>
<evidence type="ECO:0000313" key="6">
    <source>
        <dbReference type="Proteomes" id="UP000473574"/>
    </source>
</evidence>
<reference evidence="5 6" key="1">
    <citation type="journal article" date="2020" name="Microb. Ecol.">
        <title>Ecogenomics of the Marine Benthic Filamentous Cyanobacterium Adonisia.</title>
        <authorList>
            <person name="Walter J.M."/>
            <person name="Coutinho F.H."/>
            <person name="Leomil L."/>
            <person name="Hargreaves P.I."/>
            <person name="Campeao M.E."/>
            <person name="Vieira V.V."/>
            <person name="Silva B.S."/>
            <person name="Fistarol G.O."/>
            <person name="Salomon P.S."/>
            <person name="Sawabe T."/>
            <person name="Mino S."/>
            <person name="Hosokawa M."/>
            <person name="Miyashita H."/>
            <person name="Maruyama F."/>
            <person name="van Verk M.C."/>
            <person name="Dutilh B.E."/>
            <person name="Thompson C.C."/>
            <person name="Thompson F.L."/>
        </authorList>
    </citation>
    <scope>NUCLEOTIDE SEQUENCE [LARGE SCALE GENOMIC DNA]</scope>
    <source>
        <strain evidence="5 6">CCMR0082</strain>
    </source>
</reference>
<dbReference type="EMBL" id="QZCE01000002">
    <property type="protein sequence ID" value="NEZ65765.1"/>
    <property type="molecule type" value="Genomic_DNA"/>
</dbReference>
<dbReference type="NCBIfam" id="TIGR02982">
    <property type="entry name" value="heterocyst_DevA"/>
    <property type="match status" value="1"/>
</dbReference>
<evidence type="ECO:0000313" key="5">
    <source>
        <dbReference type="EMBL" id="NEZ65765.1"/>
    </source>
</evidence>
<dbReference type="GO" id="GO:0022857">
    <property type="term" value="F:transmembrane transporter activity"/>
    <property type="evidence" value="ECO:0007669"/>
    <property type="project" value="UniProtKB-ARBA"/>
</dbReference>
<dbReference type="Gene3D" id="3.30.450.40">
    <property type="match status" value="1"/>
</dbReference>
<dbReference type="InterPro" id="IPR014324">
    <property type="entry name" value="ABC_heterocyst_DevA"/>
</dbReference>
<dbReference type="PROSITE" id="PS50893">
    <property type="entry name" value="ABC_TRANSPORTER_2"/>
    <property type="match status" value="1"/>
</dbReference>
<dbReference type="Proteomes" id="UP000473574">
    <property type="component" value="Unassembled WGS sequence"/>
</dbReference>
<dbReference type="InterPro" id="IPR029016">
    <property type="entry name" value="GAF-like_dom_sf"/>
</dbReference>
<evidence type="ECO:0000259" key="4">
    <source>
        <dbReference type="PROSITE" id="PS50893"/>
    </source>
</evidence>